<feature type="transmembrane region" description="Helical" evidence="1">
    <location>
        <begin position="163"/>
        <end position="190"/>
    </location>
</feature>
<dbReference type="EMBL" id="KV417488">
    <property type="protein sequence ID" value="KZP31748.1"/>
    <property type="molecule type" value="Genomic_DNA"/>
</dbReference>
<dbReference type="AlphaFoldDB" id="A0A166UJE5"/>
<feature type="transmembrane region" description="Helical" evidence="1">
    <location>
        <begin position="196"/>
        <end position="220"/>
    </location>
</feature>
<dbReference type="PANTHER" id="PTHR35043">
    <property type="entry name" value="TRANSCRIPTION FACTOR DOMAIN-CONTAINING PROTEIN"/>
    <property type="match status" value="1"/>
</dbReference>
<feature type="transmembrane region" description="Helical" evidence="1">
    <location>
        <begin position="71"/>
        <end position="87"/>
    </location>
</feature>
<keyword evidence="1" id="KW-0812">Transmembrane</keyword>
<proteinExistence type="predicted"/>
<keyword evidence="1" id="KW-0472">Membrane</keyword>
<sequence length="280" mass="31426">GKPLYPLSSEDVLAHVLKGELVPPADSEISDRSKGSWVSKLLAVLQTAYFVLQCIARLVDHQAVTNIEVMALAYTIITIPMYCFWWNKPLNVKCPIRVPMNPTGDTPEITGPTSVWTWRNLISFVWMKHLAALFLGEYDSLVDLRKTRRVSTFYSGNPTKKTIFWGDLVMMSLAVVFGAVHGIAFLSPFITETEKVLWGICTVVVLGVPFMGLSALALYYRIETSHPILRRLLIIFVAIPSLGWYLLARGLLFVLALIELRSLPCSAFETVQWLGFIPHV</sequence>
<reference evidence="2 3" key="1">
    <citation type="journal article" date="2016" name="Mol. Biol. Evol.">
        <title>Comparative Genomics of Early-Diverging Mushroom-Forming Fungi Provides Insights into the Origins of Lignocellulose Decay Capabilities.</title>
        <authorList>
            <person name="Nagy L.G."/>
            <person name="Riley R."/>
            <person name="Tritt A."/>
            <person name="Adam C."/>
            <person name="Daum C."/>
            <person name="Floudas D."/>
            <person name="Sun H."/>
            <person name="Yadav J.S."/>
            <person name="Pangilinan J."/>
            <person name="Larsson K.H."/>
            <person name="Matsuura K."/>
            <person name="Barry K."/>
            <person name="Labutti K."/>
            <person name="Kuo R."/>
            <person name="Ohm R.A."/>
            <person name="Bhattacharya S.S."/>
            <person name="Shirouzu T."/>
            <person name="Yoshinaga Y."/>
            <person name="Martin F.M."/>
            <person name="Grigoriev I.V."/>
            <person name="Hibbett D.S."/>
        </authorList>
    </citation>
    <scope>NUCLEOTIDE SEQUENCE [LARGE SCALE GENOMIC DNA]</scope>
    <source>
        <strain evidence="2 3">CBS 109695</strain>
    </source>
</reference>
<dbReference type="Proteomes" id="UP000076532">
    <property type="component" value="Unassembled WGS sequence"/>
</dbReference>
<accession>A0A166UJE5</accession>
<feature type="non-terminal residue" evidence="2">
    <location>
        <position position="1"/>
    </location>
</feature>
<dbReference type="OrthoDB" id="9451547at2759"/>
<evidence type="ECO:0000256" key="1">
    <source>
        <dbReference type="SAM" id="Phobius"/>
    </source>
</evidence>
<name>A0A166UJE5_9AGAM</name>
<evidence type="ECO:0000313" key="2">
    <source>
        <dbReference type="EMBL" id="KZP31748.1"/>
    </source>
</evidence>
<protein>
    <submittedName>
        <fullName evidence="2">Uncharacterized protein</fullName>
    </submittedName>
</protein>
<organism evidence="2 3">
    <name type="scientific">Athelia psychrophila</name>
    <dbReference type="NCBI Taxonomy" id="1759441"/>
    <lineage>
        <taxon>Eukaryota</taxon>
        <taxon>Fungi</taxon>
        <taxon>Dikarya</taxon>
        <taxon>Basidiomycota</taxon>
        <taxon>Agaricomycotina</taxon>
        <taxon>Agaricomycetes</taxon>
        <taxon>Agaricomycetidae</taxon>
        <taxon>Atheliales</taxon>
        <taxon>Atheliaceae</taxon>
        <taxon>Athelia</taxon>
    </lineage>
</organism>
<dbReference type="PANTHER" id="PTHR35043:SF7">
    <property type="entry name" value="TRANSCRIPTION FACTOR DOMAIN-CONTAINING PROTEIN"/>
    <property type="match status" value="1"/>
</dbReference>
<keyword evidence="3" id="KW-1185">Reference proteome</keyword>
<keyword evidence="1" id="KW-1133">Transmembrane helix</keyword>
<feature type="transmembrane region" description="Helical" evidence="1">
    <location>
        <begin position="232"/>
        <end position="258"/>
    </location>
</feature>
<evidence type="ECO:0000313" key="3">
    <source>
        <dbReference type="Proteomes" id="UP000076532"/>
    </source>
</evidence>
<gene>
    <name evidence="2" type="ORF">FIBSPDRAFT_723966</name>
</gene>